<dbReference type="EMBL" id="HBGB01026295">
    <property type="protein sequence ID" value="CAD9060228.1"/>
    <property type="molecule type" value="Transcribed_RNA"/>
</dbReference>
<organism evidence="1">
    <name type="scientific">Vitrella brassicaformis</name>
    <dbReference type="NCBI Taxonomy" id="1169539"/>
    <lineage>
        <taxon>Eukaryota</taxon>
        <taxon>Sar</taxon>
        <taxon>Alveolata</taxon>
        <taxon>Colpodellida</taxon>
        <taxon>Vitrellaceae</taxon>
        <taxon>Vitrella</taxon>
    </lineage>
</organism>
<reference evidence="1" key="1">
    <citation type="submission" date="2021-01" db="EMBL/GenBank/DDBJ databases">
        <authorList>
            <person name="Corre E."/>
            <person name="Pelletier E."/>
            <person name="Niang G."/>
            <person name="Scheremetjew M."/>
            <person name="Finn R."/>
            <person name="Kale V."/>
            <person name="Holt S."/>
            <person name="Cochrane G."/>
            <person name="Meng A."/>
            <person name="Brown T."/>
            <person name="Cohen L."/>
        </authorList>
    </citation>
    <scope>NUCLEOTIDE SEQUENCE</scope>
    <source>
        <strain evidence="1">CCMP3346</strain>
    </source>
</reference>
<protein>
    <submittedName>
        <fullName evidence="1">Uncharacterized protein</fullName>
    </submittedName>
</protein>
<name>A0A7S1P579_9ALVE</name>
<dbReference type="AlphaFoldDB" id="A0A7S1P579"/>
<accession>A0A7S1P579</accession>
<sequence>MPDGSSRIKVAESRMRVVLSFWACSPSGAFQLPGAPSAMPHLLSAGSPAASAFVDAAQRGPGSVACAGTTWYWVDGPLDVQQARQVVKGCHDRQRDVACLLAVMKGQQTSSETQLALTEPLIPLQDAQTEIDYACVSLADVERLLGQLGPLIEANVCLVQSPLAYRNLEIMTANLEILFVALALSYTAQRSVA</sequence>
<evidence type="ECO:0000313" key="1">
    <source>
        <dbReference type="EMBL" id="CAD9060228.1"/>
    </source>
</evidence>
<proteinExistence type="predicted"/>
<gene>
    <name evidence="1" type="ORF">VBRA1451_LOCUS15298</name>
</gene>